<dbReference type="GO" id="GO:0006397">
    <property type="term" value="P:mRNA processing"/>
    <property type="evidence" value="ECO:0007669"/>
    <property type="project" value="UniProtKB-KW"/>
</dbReference>
<sequence length="1287" mass="142558">MTSSEVFLYNLTLQPYTVINAAVLGHFTGKPKCQEIAISRHTVLELWTINPNTQKLKQLCSQEVFGKIRTIIPFRLTGGTKDHLIIGTDAGTITVLDYNVQTNRFEVSQQQEFGRTGLRRFIPGQYLATDPKGRSAMIAGVEKQKFVYIFNRDSNTNLVMSSPLEAHKGASFCFDCVGVDVGYENPVFATIEQSYPTDMDSIEIEDKLLVFYELDLGLNHVVRKWTDPVHPTANKLISIPGGGGSDGPGGVLVCAEGLITYKNEGHDDLTVAIPRRVNPLENSARSSTVDRGLLIVASAVHRMKNAFFILLQNEDGDLYKVTIEHVDGVITELKIKYFDTIPTSASLCILRSGFLFSASEFGHHNFYQFENLGDETETQEYTSKNYEDENITYFQPHELSCLALIDVIESTNPIIESKVLNLAEEETPQIYSLCGRGAQSALKILRHGLEVSELAASELPGNPRAVWTVKGNSPSSSSQEENTYIVVSFLDATLVLLVGGEEVEEVTDSGLITDTPTICVHELGDDSIVQIMASSVRHIKRDGRINEWKPPQNREIVAACANRMQIVVALNRGELIYFELDPSVDALREWGERARTGSEVSSLAIMDVPVGRLRAPFVAVGGQDQTVRILSLQPESCLQPQGMQALTDLPESLVLVEMGSAISNTSKHGSGATDDDSDEVGDNSSATTLYLYIGLHNGLLQRSIVDNITGVLSDTRTRFLGTKPVKLFQTTVHNQQQKGVLALSSRPWLSHMFRSRNRLIPLSYDYLDYAASFSSDQCPEGLVAISENTLRVLTIDNVDVSLNQASIPLRHTPRRIALNEDTKNFVIIETDHATFSQHDLKEKLIKDVGVSEEDAEQCILPPEQFGHVRAQSGQWASCIRVLNPFTGESTQIIDLEENEAAFSLDIITLSTPYSEDVENQESEENNAANGHSGNEKAMDVDGQDKIASYVVVGTGRNVTLKPRTCTEAYIHIYRWVKAQKAEPSADEEAEEESSSEVYELELVHKTQIEQIPQAIVSFNGHLMVGFGQTIRVYQMGRKKLLRKAQAQIPEVTQIVSLKISSSSGDRIMISDVKGSVFYATYRPASTTQKIHVFADDPIPRHITSSVQLDNDTIAVGDKFGNFSILRLPELVSKELANDITGNRVLHAKPKLNGTAFKLQDSVNFHVGDIITSMHKVSLAASGRDVILFTTLLGSIQVAIPFVSKTDVEFFQTLEMHLRGIENISVCGRDHQAFRSIYGPIKRCVDGNLCEQFLSLPYEQQSNIAAELDRSIPEVHKKIEDMRTMFAF</sequence>
<evidence type="ECO:0000313" key="11">
    <source>
        <dbReference type="EMBL" id="KAJ1914699.1"/>
    </source>
</evidence>
<dbReference type="OrthoDB" id="436637at2759"/>
<dbReference type="FunFam" id="2.130.10.10:FF:001143">
    <property type="entry name" value="Pre-mRNA-splicing factor rse-1, putative"/>
    <property type="match status" value="1"/>
</dbReference>
<keyword evidence="3" id="KW-0747">Spliceosome</keyword>
<evidence type="ECO:0000259" key="8">
    <source>
        <dbReference type="Pfam" id="PF03178"/>
    </source>
</evidence>
<evidence type="ECO:0000256" key="4">
    <source>
        <dbReference type="ARBA" id="ARBA00023187"/>
    </source>
</evidence>
<dbReference type="Pfam" id="PF23726">
    <property type="entry name" value="Beta-prop_RSE1_2nd"/>
    <property type="match status" value="1"/>
</dbReference>
<keyword evidence="5" id="KW-0539">Nucleus</keyword>
<organism evidence="11 12">
    <name type="scientific">Mycoemilia scoparia</name>
    <dbReference type="NCBI Taxonomy" id="417184"/>
    <lineage>
        <taxon>Eukaryota</taxon>
        <taxon>Fungi</taxon>
        <taxon>Fungi incertae sedis</taxon>
        <taxon>Zoopagomycota</taxon>
        <taxon>Kickxellomycotina</taxon>
        <taxon>Kickxellomycetes</taxon>
        <taxon>Kickxellales</taxon>
        <taxon>Kickxellaceae</taxon>
        <taxon>Mycoemilia</taxon>
    </lineage>
</organism>
<name>A0A9W8DRH1_9FUNG</name>
<comment type="similarity">
    <text evidence="6">Belongs to the RSE1 family.</text>
</comment>
<comment type="subcellular location">
    <subcellularLocation>
        <location evidence="1">Nucleus</location>
    </subcellularLocation>
</comment>
<accession>A0A9W8DRH1</accession>
<evidence type="ECO:0000256" key="2">
    <source>
        <dbReference type="ARBA" id="ARBA00022664"/>
    </source>
</evidence>
<comment type="caution">
    <text evidence="11">The sequence shown here is derived from an EMBL/GenBank/DDBJ whole genome shotgun (WGS) entry which is preliminary data.</text>
</comment>
<evidence type="ECO:0000256" key="3">
    <source>
        <dbReference type="ARBA" id="ARBA00022728"/>
    </source>
</evidence>
<feature type="region of interest" description="Disordered" evidence="7">
    <location>
        <begin position="914"/>
        <end position="938"/>
    </location>
</feature>
<feature type="domain" description="RSE1/DDB1/CPSF1 first beta-propeller" evidence="9">
    <location>
        <begin position="18"/>
        <end position="387"/>
    </location>
</feature>
<dbReference type="GO" id="GO:0003676">
    <property type="term" value="F:nucleic acid binding"/>
    <property type="evidence" value="ECO:0007669"/>
    <property type="project" value="InterPro"/>
</dbReference>
<dbReference type="SUPFAM" id="SSF50978">
    <property type="entry name" value="WD40 repeat-like"/>
    <property type="match status" value="1"/>
</dbReference>
<dbReference type="Pfam" id="PF03178">
    <property type="entry name" value="CPSF_A"/>
    <property type="match status" value="1"/>
</dbReference>
<keyword evidence="12" id="KW-1185">Reference proteome</keyword>
<evidence type="ECO:0000256" key="5">
    <source>
        <dbReference type="ARBA" id="ARBA00023242"/>
    </source>
</evidence>
<dbReference type="InterPro" id="IPR036322">
    <property type="entry name" value="WD40_repeat_dom_sf"/>
</dbReference>
<dbReference type="InterPro" id="IPR050358">
    <property type="entry name" value="RSE1/DDB1/CFT1"/>
</dbReference>
<dbReference type="FunFam" id="2.130.10.10:FF:000031">
    <property type="entry name" value="Splicing factor 3b subunit 3"/>
    <property type="match status" value="1"/>
</dbReference>
<dbReference type="Proteomes" id="UP001150538">
    <property type="component" value="Unassembled WGS sequence"/>
</dbReference>
<evidence type="ECO:0000259" key="10">
    <source>
        <dbReference type="Pfam" id="PF23726"/>
    </source>
</evidence>
<dbReference type="Pfam" id="PF10433">
    <property type="entry name" value="Beta-prop_RSE1_1st"/>
    <property type="match status" value="1"/>
</dbReference>
<gene>
    <name evidence="11" type="primary">RSE1</name>
    <name evidence="11" type="ORF">H4219_004672</name>
</gene>
<evidence type="ECO:0000259" key="9">
    <source>
        <dbReference type="Pfam" id="PF10433"/>
    </source>
</evidence>
<dbReference type="GO" id="GO:0008380">
    <property type="term" value="P:RNA splicing"/>
    <property type="evidence" value="ECO:0007669"/>
    <property type="project" value="UniProtKB-KW"/>
</dbReference>
<keyword evidence="2" id="KW-0507">mRNA processing</keyword>
<dbReference type="PANTHER" id="PTHR10644">
    <property type="entry name" value="DNA REPAIR/RNA PROCESSING CPSF FAMILY"/>
    <property type="match status" value="1"/>
</dbReference>
<dbReference type="InterPro" id="IPR015943">
    <property type="entry name" value="WD40/YVTN_repeat-like_dom_sf"/>
</dbReference>
<dbReference type="GO" id="GO:0005681">
    <property type="term" value="C:spliceosomal complex"/>
    <property type="evidence" value="ECO:0007669"/>
    <property type="project" value="UniProtKB-KW"/>
</dbReference>
<feature type="compositionally biased region" description="Acidic residues" evidence="7">
    <location>
        <begin position="915"/>
        <end position="924"/>
    </location>
</feature>
<dbReference type="InterPro" id="IPR058543">
    <property type="entry name" value="Beta-prop_RSE1/DDB1/CPSF1_2nd"/>
</dbReference>
<protein>
    <submittedName>
        <fullName evidence="11">Pre-mRNA-splicing factor rse1</fullName>
    </submittedName>
</protein>
<dbReference type="EMBL" id="JANBPU010000184">
    <property type="protein sequence ID" value="KAJ1914699.1"/>
    <property type="molecule type" value="Genomic_DNA"/>
</dbReference>
<keyword evidence="4" id="KW-0508">mRNA splicing</keyword>
<evidence type="ECO:0000313" key="12">
    <source>
        <dbReference type="Proteomes" id="UP001150538"/>
    </source>
</evidence>
<dbReference type="InterPro" id="IPR018846">
    <property type="entry name" value="Beta-prop_RSE1/DDB1/CPSF1_1st"/>
</dbReference>
<proteinExistence type="inferred from homology"/>
<feature type="domain" description="RSE1/DDB1/CPSF1 C-terminal" evidence="8">
    <location>
        <begin position="876"/>
        <end position="1253"/>
    </location>
</feature>
<dbReference type="InterPro" id="IPR004871">
    <property type="entry name" value="RSE1/DDB1/CPSF1_C"/>
</dbReference>
<evidence type="ECO:0000256" key="7">
    <source>
        <dbReference type="SAM" id="MobiDB-lite"/>
    </source>
</evidence>
<reference evidence="11" key="1">
    <citation type="submission" date="2022-07" db="EMBL/GenBank/DDBJ databases">
        <title>Phylogenomic reconstructions and comparative analyses of Kickxellomycotina fungi.</title>
        <authorList>
            <person name="Reynolds N.K."/>
            <person name="Stajich J.E."/>
            <person name="Barry K."/>
            <person name="Grigoriev I.V."/>
            <person name="Crous P."/>
            <person name="Smith M.E."/>
        </authorList>
    </citation>
    <scope>NUCLEOTIDE SEQUENCE</scope>
    <source>
        <strain evidence="11">NBRC 100468</strain>
    </source>
</reference>
<feature type="domain" description="RSE1/DDB1/CPSF1 second beta-propeller" evidence="10">
    <location>
        <begin position="452"/>
        <end position="795"/>
    </location>
</feature>
<evidence type="ECO:0000256" key="6">
    <source>
        <dbReference type="ARBA" id="ARBA00038266"/>
    </source>
</evidence>
<evidence type="ECO:0000256" key="1">
    <source>
        <dbReference type="ARBA" id="ARBA00004123"/>
    </source>
</evidence>
<dbReference type="Gene3D" id="2.130.10.10">
    <property type="entry name" value="YVTN repeat-like/Quinoprotein amine dehydrogenase"/>
    <property type="match status" value="3"/>
</dbReference>